<dbReference type="InterPro" id="IPR051043">
    <property type="entry name" value="Sulfatase_Mod_Factor_Kinase"/>
</dbReference>
<dbReference type="InterPro" id="IPR016187">
    <property type="entry name" value="CTDL_fold"/>
</dbReference>
<reference evidence="5" key="1">
    <citation type="submission" date="2019-12" db="EMBL/GenBank/DDBJ databases">
        <title>Complete genome of Terracaulis silvestris 0127_4.</title>
        <authorList>
            <person name="Vieira S."/>
            <person name="Riedel T."/>
            <person name="Sproer C."/>
            <person name="Pascual J."/>
            <person name="Boedeker C."/>
            <person name="Overmann J."/>
        </authorList>
    </citation>
    <scope>NUCLEOTIDE SEQUENCE [LARGE SCALE GENOMIC DNA]</scope>
    <source>
        <strain evidence="5">0127_4</strain>
    </source>
</reference>
<evidence type="ECO:0000259" key="3">
    <source>
        <dbReference type="Pfam" id="PF03781"/>
    </source>
</evidence>
<dbReference type="GO" id="GO:0120147">
    <property type="term" value="F:formylglycine-generating oxidase activity"/>
    <property type="evidence" value="ECO:0007669"/>
    <property type="project" value="TreeGrafter"/>
</dbReference>
<dbReference type="PANTHER" id="PTHR23150">
    <property type="entry name" value="SULFATASE MODIFYING FACTOR 1, 2"/>
    <property type="match status" value="1"/>
</dbReference>
<dbReference type="AlphaFoldDB" id="A0A6I6MZT2"/>
<dbReference type="SUPFAM" id="SSF56436">
    <property type="entry name" value="C-type lectin-like"/>
    <property type="match status" value="1"/>
</dbReference>
<keyword evidence="2" id="KW-1133">Transmembrane helix</keyword>
<dbReference type="Gene3D" id="3.90.1580.10">
    <property type="entry name" value="paralog of FGE (formylglycine-generating enzyme)"/>
    <property type="match status" value="1"/>
</dbReference>
<dbReference type="Proteomes" id="UP000431269">
    <property type="component" value="Chromosome"/>
</dbReference>
<dbReference type="KEGG" id="tsv:DSM104635_03483"/>
<dbReference type="Pfam" id="PF03781">
    <property type="entry name" value="FGE-sulfatase"/>
    <property type="match status" value="1"/>
</dbReference>
<dbReference type="PANTHER" id="PTHR23150:SF19">
    <property type="entry name" value="FORMYLGLYCINE-GENERATING ENZYME"/>
    <property type="match status" value="1"/>
</dbReference>
<gene>
    <name evidence="4" type="ORF">DSM104635_03483</name>
</gene>
<evidence type="ECO:0000313" key="4">
    <source>
        <dbReference type="EMBL" id="QGZ96623.1"/>
    </source>
</evidence>
<protein>
    <submittedName>
        <fullName evidence="4">Aerobic sulfatase maturase family protein</fullName>
    </submittedName>
</protein>
<evidence type="ECO:0000256" key="2">
    <source>
        <dbReference type="SAM" id="Phobius"/>
    </source>
</evidence>
<dbReference type="InterPro" id="IPR005532">
    <property type="entry name" value="SUMF_dom"/>
</dbReference>
<organism evidence="4 5">
    <name type="scientific">Terricaulis silvestris</name>
    <dbReference type="NCBI Taxonomy" id="2686094"/>
    <lineage>
        <taxon>Bacteria</taxon>
        <taxon>Pseudomonadati</taxon>
        <taxon>Pseudomonadota</taxon>
        <taxon>Alphaproteobacteria</taxon>
        <taxon>Caulobacterales</taxon>
        <taxon>Caulobacteraceae</taxon>
        <taxon>Terricaulis</taxon>
    </lineage>
</organism>
<feature type="transmembrane region" description="Helical" evidence="2">
    <location>
        <begin position="25"/>
        <end position="46"/>
    </location>
</feature>
<sequence length="852" mass="94823">MSDAKRQWIESAVAAYEALNPLEQIAWVVPVLGLVGSIIYFGFKIARWATDKLKRPRASERAPAHPIAVATPSRPAVQPPPAEVVPPRWEYQWEVGEGVTQRAVEPPLDKAIVQEIQRAAEAGNRSHLIFVRGELGIGKSTLVPMVRLELRRVGKQSAPTNPQASNVLETCVVLEAEDLEPAHEFAKRIKVAIDKDGAVIALGRPATMDIAERRLGRPADKAVTMLPFEPTRQLFHECISAISQKFGLDAVATQKLLKLAGNFDQRFLQTPFYFEQAARAISMDESMSIDGSFTPLQVFQRSIEQRVSELGGSFADLVQCALGNLDADRTPNLAGIIGENGFVHDGYRNVLLASAVVTRGERFENVVKCQNVIPAIEIILSHMKSLRRARGEVLKERFELDLRDFVMGDQQIAQAHYPIFIQGRVADAFRRLRDEAPADVLRERCMRMIEKRSAPGGVETTDEGSLLWDISDALSDVGDPRLKRAARAKFGPESGYFVAVPKTTIEIGSDHVPVRADSAKPVLPFRREGVEVGPLWVAKFLVTNELFLEFWDSEGRKKHYKATARQWIREDAALREEIARSFDVTATRCFWKETRDQDALVLSGASSAIPTPLQLARKRALAPNDPAQVALWDPTQTDERFSAKGKPVVGVNWWEAMAFCDWWTSAKLPDTGFPPGSTAGLLTDWEWEAVRRFYYEAEGSVDAPAFPAGRFPAHTRMAMTSAQGGRVHNVLRPLHVGLSLAPKSEGPTDMVGNVWEWTRSRVFGRIVTAAEENADFGPTAWDDVDAQGEQTPRHPLRDVVNEDNDLSYRAVRGGSFFSRDEQAAWNPAYRLCDPPFSSYIDLGFRIAVYLPL</sequence>
<evidence type="ECO:0000313" key="5">
    <source>
        <dbReference type="Proteomes" id="UP000431269"/>
    </source>
</evidence>
<feature type="domain" description="Sulfatase-modifying factor enzyme-like" evidence="3">
    <location>
        <begin position="530"/>
        <end position="847"/>
    </location>
</feature>
<dbReference type="InterPro" id="IPR042095">
    <property type="entry name" value="SUMF_sf"/>
</dbReference>
<evidence type="ECO:0000256" key="1">
    <source>
        <dbReference type="SAM" id="MobiDB-lite"/>
    </source>
</evidence>
<keyword evidence="5" id="KW-1185">Reference proteome</keyword>
<accession>A0A6I6MZT2</accession>
<proteinExistence type="predicted"/>
<feature type="region of interest" description="Disordered" evidence="1">
    <location>
        <begin position="777"/>
        <end position="797"/>
    </location>
</feature>
<dbReference type="RefSeq" id="WP_158767402.1">
    <property type="nucleotide sequence ID" value="NZ_CP047045.1"/>
</dbReference>
<name>A0A6I6MZT2_9CAUL</name>
<keyword evidence="2" id="KW-0812">Transmembrane</keyword>
<dbReference type="EMBL" id="CP047045">
    <property type="protein sequence ID" value="QGZ96623.1"/>
    <property type="molecule type" value="Genomic_DNA"/>
</dbReference>
<keyword evidence="2" id="KW-0472">Membrane</keyword>